<evidence type="ECO:0000256" key="3">
    <source>
        <dbReference type="SAM" id="MobiDB-lite"/>
    </source>
</evidence>
<dbReference type="Pfam" id="PF00550">
    <property type="entry name" value="PP-binding"/>
    <property type="match status" value="1"/>
</dbReference>
<dbReference type="Gene3D" id="1.10.1200.10">
    <property type="entry name" value="ACP-like"/>
    <property type="match status" value="1"/>
</dbReference>
<reference evidence="5 6" key="1">
    <citation type="submission" date="2016-02" db="EMBL/GenBank/DDBJ databases">
        <title>Genome analysis of coral dinoflagellate symbionts highlights evolutionary adaptations to a symbiotic lifestyle.</title>
        <authorList>
            <person name="Aranda M."/>
            <person name="Li Y."/>
            <person name="Liew Y.J."/>
            <person name="Baumgarten S."/>
            <person name="Simakov O."/>
            <person name="Wilson M."/>
            <person name="Piel J."/>
            <person name="Ashoor H."/>
            <person name="Bougouffa S."/>
            <person name="Bajic V.B."/>
            <person name="Ryu T."/>
            <person name="Ravasi T."/>
            <person name="Bayer T."/>
            <person name="Micklem G."/>
            <person name="Kim H."/>
            <person name="Bhak J."/>
            <person name="Lajeunesse T.C."/>
            <person name="Voolstra C.R."/>
        </authorList>
    </citation>
    <scope>NUCLEOTIDE SEQUENCE [LARGE SCALE GENOMIC DNA]</scope>
    <source>
        <strain evidence="5 6">CCMP2467</strain>
    </source>
</reference>
<keyword evidence="6" id="KW-1185">Reference proteome</keyword>
<dbReference type="GO" id="GO:0031177">
    <property type="term" value="F:phosphopantetheine binding"/>
    <property type="evidence" value="ECO:0007669"/>
    <property type="project" value="InterPro"/>
</dbReference>
<evidence type="ECO:0000259" key="4">
    <source>
        <dbReference type="PROSITE" id="PS50075"/>
    </source>
</evidence>
<protein>
    <recommendedName>
        <fullName evidence="4">Carrier domain-containing protein</fullName>
    </recommendedName>
</protein>
<dbReference type="OrthoDB" id="444863at2759"/>
<feature type="region of interest" description="Disordered" evidence="3">
    <location>
        <begin position="1"/>
        <end position="27"/>
    </location>
</feature>
<feature type="compositionally biased region" description="Basic and acidic residues" evidence="3">
    <location>
        <begin position="1"/>
        <end position="17"/>
    </location>
</feature>
<evidence type="ECO:0000313" key="5">
    <source>
        <dbReference type="EMBL" id="OLP93904.1"/>
    </source>
</evidence>
<sequence>MDSRLCYRSPRFTERPAKRPKPPGASLQLGDLEAALSAASDAQELFREVSDQRAEASAAHLVARIHFLRQDYSAARLAADTARALLRQTCELGREAGMLLLSSQAGSLELAAGSQPGGGKAARSFFEGRGRQKVLATSKEAVALSKRLSSNHLVAVSRLGEARAKVSNGLLDEASQDLEEVLPTFEGEGDQRALGATKLLQANISILRGMPEVAIAKEDVGTCAKRSLFCLGGLGVSPDRQQPRAGPGAGPGRQDEPGGAAGEGGRPTPGTGAVAPKPAQIDKMALALPERVKYTLTELVAEAIGQEGMEEDRTLMETGMTSIASIMLRDKIQAEFPEIPEMDLTFVFDYPTIREMTGFVLTQLPNDA</sequence>
<feature type="region of interest" description="Disordered" evidence="3">
    <location>
        <begin position="236"/>
        <end position="276"/>
    </location>
</feature>
<dbReference type="SUPFAM" id="SSF47336">
    <property type="entry name" value="ACP-like"/>
    <property type="match status" value="1"/>
</dbReference>
<accession>A0A1Q9DFD6</accession>
<keyword evidence="2" id="KW-0597">Phosphoprotein</keyword>
<organism evidence="5 6">
    <name type="scientific">Symbiodinium microadriaticum</name>
    <name type="common">Dinoflagellate</name>
    <name type="synonym">Zooxanthella microadriatica</name>
    <dbReference type="NCBI Taxonomy" id="2951"/>
    <lineage>
        <taxon>Eukaryota</taxon>
        <taxon>Sar</taxon>
        <taxon>Alveolata</taxon>
        <taxon>Dinophyceae</taxon>
        <taxon>Suessiales</taxon>
        <taxon>Symbiodiniaceae</taxon>
        <taxon>Symbiodinium</taxon>
    </lineage>
</organism>
<dbReference type="AlphaFoldDB" id="A0A1Q9DFD6"/>
<evidence type="ECO:0000256" key="1">
    <source>
        <dbReference type="ARBA" id="ARBA00022450"/>
    </source>
</evidence>
<evidence type="ECO:0000256" key="2">
    <source>
        <dbReference type="ARBA" id="ARBA00022553"/>
    </source>
</evidence>
<dbReference type="Gene3D" id="1.25.40.10">
    <property type="entry name" value="Tetratricopeptide repeat domain"/>
    <property type="match status" value="1"/>
</dbReference>
<dbReference type="Proteomes" id="UP000186817">
    <property type="component" value="Unassembled WGS sequence"/>
</dbReference>
<dbReference type="PROSITE" id="PS50075">
    <property type="entry name" value="CARRIER"/>
    <property type="match status" value="1"/>
</dbReference>
<feature type="domain" description="Carrier" evidence="4">
    <location>
        <begin position="287"/>
        <end position="364"/>
    </location>
</feature>
<dbReference type="InterPro" id="IPR036736">
    <property type="entry name" value="ACP-like_sf"/>
</dbReference>
<dbReference type="SMART" id="SM00823">
    <property type="entry name" value="PKS_PP"/>
    <property type="match status" value="1"/>
</dbReference>
<dbReference type="InterPro" id="IPR020806">
    <property type="entry name" value="PKS_PP-bd"/>
</dbReference>
<comment type="caution">
    <text evidence="5">The sequence shown here is derived from an EMBL/GenBank/DDBJ whole genome shotgun (WGS) entry which is preliminary data.</text>
</comment>
<name>A0A1Q9DFD6_SYMMI</name>
<dbReference type="InterPro" id="IPR011990">
    <property type="entry name" value="TPR-like_helical_dom_sf"/>
</dbReference>
<keyword evidence="1" id="KW-0596">Phosphopantetheine</keyword>
<proteinExistence type="predicted"/>
<dbReference type="InterPro" id="IPR009081">
    <property type="entry name" value="PP-bd_ACP"/>
</dbReference>
<evidence type="ECO:0000313" key="6">
    <source>
        <dbReference type="Proteomes" id="UP000186817"/>
    </source>
</evidence>
<dbReference type="EMBL" id="LSRX01000565">
    <property type="protein sequence ID" value="OLP93904.1"/>
    <property type="molecule type" value="Genomic_DNA"/>
</dbReference>
<gene>
    <name evidence="5" type="ORF">AK812_SmicGene24133</name>
</gene>